<dbReference type="EC" id="3.2.2.-" evidence="5"/>
<dbReference type="NCBIfam" id="TIGR00567">
    <property type="entry name" value="3mg"/>
    <property type="match status" value="1"/>
</dbReference>
<dbReference type="InterPro" id="IPR036995">
    <property type="entry name" value="MPG_sf"/>
</dbReference>
<evidence type="ECO:0000256" key="3">
    <source>
        <dbReference type="ARBA" id="ARBA00022801"/>
    </source>
</evidence>
<dbReference type="SUPFAM" id="SSF50486">
    <property type="entry name" value="FMT C-terminal domain-like"/>
    <property type="match status" value="1"/>
</dbReference>
<organism evidence="6 7">
    <name type="scientific">Rhodococcus triatomae</name>
    <dbReference type="NCBI Taxonomy" id="300028"/>
    <lineage>
        <taxon>Bacteria</taxon>
        <taxon>Bacillati</taxon>
        <taxon>Actinomycetota</taxon>
        <taxon>Actinomycetes</taxon>
        <taxon>Mycobacteriales</taxon>
        <taxon>Nocardiaceae</taxon>
        <taxon>Rhodococcus</taxon>
    </lineage>
</organism>
<evidence type="ECO:0000313" key="7">
    <source>
        <dbReference type="Proteomes" id="UP000183263"/>
    </source>
</evidence>
<dbReference type="HAMAP" id="MF_00527">
    <property type="entry name" value="3MGH"/>
    <property type="match status" value="1"/>
</dbReference>
<sequence>MSSERLSACAPVEAAGLILGGCLVVDDVEMEIVEVEAYGGDPDGPWPDPAAHSYRGPTPRNSVMFGPAGRLYVYRSYGLHFCMNVSTGPPGTASAVLLRAGRVLRGDESVRARRGGARPRRDWARGPGNLGSATGISLDDNGADLFDPASRVRLGLGDAARWESGPRVGVSAASERPWRLWIPGAPEVSAYRRSPRALVADSSAW</sequence>
<keyword evidence="7" id="KW-1185">Reference proteome</keyword>
<keyword evidence="4 5" id="KW-0234">DNA repair</keyword>
<dbReference type="Pfam" id="PF02245">
    <property type="entry name" value="Pur_DNA_glyco"/>
    <property type="match status" value="1"/>
</dbReference>
<dbReference type="RefSeq" id="WP_246442667.1">
    <property type="nucleotide sequence ID" value="NZ_CP048813.1"/>
</dbReference>
<evidence type="ECO:0000256" key="1">
    <source>
        <dbReference type="ARBA" id="ARBA00009232"/>
    </source>
</evidence>
<gene>
    <name evidence="6" type="ORF">SAMN05444695_1022</name>
</gene>
<dbReference type="NCBIfam" id="NF002003">
    <property type="entry name" value="PRK00802.1-3"/>
    <property type="match status" value="1"/>
</dbReference>
<dbReference type="Gene3D" id="3.10.300.10">
    <property type="entry name" value="Methylpurine-DNA glycosylase (MPG)"/>
    <property type="match status" value="1"/>
</dbReference>
<dbReference type="InterPro" id="IPR003180">
    <property type="entry name" value="MPG"/>
</dbReference>
<evidence type="ECO:0000256" key="5">
    <source>
        <dbReference type="HAMAP-Rule" id="MF_00527"/>
    </source>
</evidence>
<proteinExistence type="inferred from homology"/>
<evidence type="ECO:0000256" key="4">
    <source>
        <dbReference type="ARBA" id="ARBA00023204"/>
    </source>
</evidence>
<dbReference type="PANTHER" id="PTHR10429:SF0">
    <property type="entry name" value="DNA-3-METHYLADENINE GLYCOSYLASE"/>
    <property type="match status" value="1"/>
</dbReference>
<reference evidence="6 7" key="1">
    <citation type="submission" date="2016-10" db="EMBL/GenBank/DDBJ databases">
        <authorList>
            <person name="de Groot N.N."/>
        </authorList>
    </citation>
    <scope>NUCLEOTIDE SEQUENCE [LARGE SCALE GENOMIC DNA]</scope>
    <source>
        <strain evidence="6 7">DSM 44892</strain>
    </source>
</reference>
<dbReference type="GO" id="GO:0006284">
    <property type="term" value="P:base-excision repair"/>
    <property type="evidence" value="ECO:0007669"/>
    <property type="project" value="InterPro"/>
</dbReference>
<evidence type="ECO:0000256" key="2">
    <source>
        <dbReference type="ARBA" id="ARBA00022763"/>
    </source>
</evidence>
<dbReference type="InterPro" id="IPR011034">
    <property type="entry name" value="Formyl_transferase-like_C_sf"/>
</dbReference>
<name>A0A1G8CF31_9NOCA</name>
<dbReference type="GO" id="GO:0003905">
    <property type="term" value="F:alkylbase DNA N-glycosylase activity"/>
    <property type="evidence" value="ECO:0007669"/>
    <property type="project" value="InterPro"/>
</dbReference>
<dbReference type="AlphaFoldDB" id="A0A1G8CF31"/>
<dbReference type="EMBL" id="FNDN01000002">
    <property type="protein sequence ID" value="SDH43793.1"/>
    <property type="molecule type" value="Genomic_DNA"/>
</dbReference>
<keyword evidence="3 5" id="KW-0378">Hydrolase</keyword>
<evidence type="ECO:0000313" key="6">
    <source>
        <dbReference type="EMBL" id="SDH43793.1"/>
    </source>
</evidence>
<dbReference type="GO" id="GO:0003677">
    <property type="term" value="F:DNA binding"/>
    <property type="evidence" value="ECO:0007669"/>
    <property type="project" value="InterPro"/>
</dbReference>
<dbReference type="PANTHER" id="PTHR10429">
    <property type="entry name" value="DNA-3-METHYLADENINE GLYCOSYLASE"/>
    <property type="match status" value="1"/>
</dbReference>
<protein>
    <recommendedName>
        <fullName evidence="5">Putative 3-methyladenine DNA glycosylase</fullName>
        <ecNumber evidence="5">3.2.2.-</ecNumber>
    </recommendedName>
</protein>
<keyword evidence="2 5" id="KW-0227">DNA damage</keyword>
<comment type="similarity">
    <text evidence="1 5">Belongs to the DNA glycosylase MPG family.</text>
</comment>
<dbReference type="Proteomes" id="UP000183263">
    <property type="component" value="Unassembled WGS sequence"/>
</dbReference>
<accession>A0A1G8CF31</accession>